<dbReference type="PANTHER" id="PTHR31307:SF8">
    <property type="entry name" value="ALCOHOL DEHYDROGENASE TRANSCRIPTION FACTOR MYB_SANT-LIKE FAMILY PROTEIN"/>
    <property type="match status" value="1"/>
</dbReference>
<sequence>MDDIQVDARYPPKHHSINHHNSKPSIRNHPSYPINPDFGKNYDNNMDYDEDDELNEESDGETPASEEVDYQNGYYESEERKKKRRIESLVSNYEFAPRAAANLPRNQFFVRNSREDWSEHETLVLLEVWGDRFMQLGRMSLRSEDWEEVAKNVSQGTQIGRSEIECRNRLGVLKNKYNKERAKMEEMRSGYVSKWVFFKKMDMLLNSRKEKQQCGLACGFDSGEYVFMDSSVYLNRSNVFDEMRDSPVESEDEEDEEEEENEVKGVGDLEGDGSESFSILADSIQKFGEIYEKIETNKRKQIMELEKMRVDFQRELELQKQQTLERVQAEIAKIRQGVDDETDVSSEDICG</sequence>
<feature type="compositionally biased region" description="Acidic residues" evidence="1">
    <location>
        <begin position="248"/>
        <end position="261"/>
    </location>
</feature>
<name>A0ABC8TSY6_9AQUA</name>
<gene>
    <name evidence="3" type="ORF">ILEXP_LOCUS41938</name>
</gene>
<dbReference type="PANTHER" id="PTHR31307">
    <property type="entry name" value="TRIHELIX TRANSCRIPTION FACTOR ASIL2"/>
    <property type="match status" value="1"/>
</dbReference>
<dbReference type="InterPro" id="IPR044822">
    <property type="entry name" value="Myb_DNA-bind_4"/>
</dbReference>
<feature type="compositionally biased region" description="Basic residues" evidence="1">
    <location>
        <begin position="11"/>
        <end position="22"/>
    </location>
</feature>
<accession>A0ABC8TSY6</accession>
<organism evidence="3 4">
    <name type="scientific">Ilex paraguariensis</name>
    <name type="common">yerba mate</name>
    <dbReference type="NCBI Taxonomy" id="185542"/>
    <lineage>
        <taxon>Eukaryota</taxon>
        <taxon>Viridiplantae</taxon>
        <taxon>Streptophyta</taxon>
        <taxon>Embryophyta</taxon>
        <taxon>Tracheophyta</taxon>
        <taxon>Spermatophyta</taxon>
        <taxon>Magnoliopsida</taxon>
        <taxon>eudicotyledons</taxon>
        <taxon>Gunneridae</taxon>
        <taxon>Pentapetalae</taxon>
        <taxon>asterids</taxon>
        <taxon>campanulids</taxon>
        <taxon>Aquifoliales</taxon>
        <taxon>Aquifoliaceae</taxon>
        <taxon>Ilex</taxon>
    </lineage>
</organism>
<dbReference type="Proteomes" id="UP001642360">
    <property type="component" value="Unassembled WGS sequence"/>
</dbReference>
<feature type="domain" description="Myb-like" evidence="2">
    <location>
        <begin position="114"/>
        <end position="169"/>
    </location>
</feature>
<protein>
    <recommendedName>
        <fullName evidence="2">Myb-like domain-containing protein</fullName>
    </recommendedName>
</protein>
<dbReference type="Pfam" id="PF13837">
    <property type="entry name" value="Myb_DNA-bind_4"/>
    <property type="match status" value="1"/>
</dbReference>
<reference evidence="3 4" key="1">
    <citation type="submission" date="2024-02" db="EMBL/GenBank/DDBJ databases">
        <authorList>
            <person name="Vignale AGUSTIN F."/>
            <person name="Sosa J E."/>
            <person name="Modenutti C."/>
        </authorList>
    </citation>
    <scope>NUCLEOTIDE SEQUENCE [LARGE SCALE GENOMIC DNA]</scope>
</reference>
<dbReference type="AlphaFoldDB" id="A0ABC8TSY6"/>
<dbReference type="PROSITE" id="PS50090">
    <property type="entry name" value="MYB_LIKE"/>
    <property type="match status" value="1"/>
</dbReference>
<evidence type="ECO:0000313" key="3">
    <source>
        <dbReference type="EMBL" id="CAK9172299.1"/>
    </source>
</evidence>
<dbReference type="InterPro" id="IPR044823">
    <property type="entry name" value="ASIL1/2-like"/>
</dbReference>
<evidence type="ECO:0000259" key="2">
    <source>
        <dbReference type="PROSITE" id="PS50090"/>
    </source>
</evidence>
<dbReference type="InterPro" id="IPR001005">
    <property type="entry name" value="SANT/Myb"/>
</dbReference>
<feature type="compositionally biased region" description="Acidic residues" evidence="1">
    <location>
        <begin position="46"/>
        <end position="69"/>
    </location>
</feature>
<proteinExistence type="predicted"/>
<dbReference type="EMBL" id="CAUOFW020005946">
    <property type="protein sequence ID" value="CAK9172299.1"/>
    <property type="molecule type" value="Genomic_DNA"/>
</dbReference>
<feature type="region of interest" description="Disordered" evidence="1">
    <location>
        <begin position="244"/>
        <end position="273"/>
    </location>
</feature>
<comment type="caution">
    <text evidence="3">The sequence shown here is derived from an EMBL/GenBank/DDBJ whole genome shotgun (WGS) entry which is preliminary data.</text>
</comment>
<evidence type="ECO:0000256" key="1">
    <source>
        <dbReference type="SAM" id="MobiDB-lite"/>
    </source>
</evidence>
<evidence type="ECO:0000313" key="4">
    <source>
        <dbReference type="Proteomes" id="UP001642360"/>
    </source>
</evidence>
<feature type="region of interest" description="Disordered" evidence="1">
    <location>
        <begin position="1"/>
        <end position="81"/>
    </location>
</feature>
<keyword evidence="4" id="KW-1185">Reference proteome</keyword>
<dbReference type="Gene3D" id="1.10.10.60">
    <property type="entry name" value="Homeodomain-like"/>
    <property type="match status" value="1"/>
</dbReference>